<dbReference type="RefSeq" id="WP_108991297.1">
    <property type="nucleotide sequence ID" value="NZ_BDQX01000028.1"/>
</dbReference>
<organism evidence="2 3">
    <name type="scientific">Paenibacillus agaridevorans</name>
    <dbReference type="NCBI Taxonomy" id="171404"/>
    <lineage>
        <taxon>Bacteria</taxon>
        <taxon>Bacillati</taxon>
        <taxon>Bacillota</taxon>
        <taxon>Bacilli</taxon>
        <taxon>Bacillales</taxon>
        <taxon>Paenibacillaceae</taxon>
        <taxon>Paenibacillus</taxon>
    </lineage>
</organism>
<evidence type="ECO:0000313" key="3">
    <source>
        <dbReference type="Proteomes" id="UP000245202"/>
    </source>
</evidence>
<accession>A0A2R5EH13</accession>
<sequence length="316" mass="33013">MNVGRELAIGVDIGGTNLKLGAVWPNGELLAHESVPLQKNPYGQADIRALSLHVDRFVQRLPNGCRIAGIGVSCPGILDTSNRKILHAVNLKWENVALDSFVKPPRDVPVYLEYDALAGALGEKHYGAAKGLPNFLYVCIGTGIGASLFVNGEPYRAGIVSSLNLGHMSIAFDGLPCTCGNKGCLEKYVSAPAMRMKLNGEAQSPGGGPDSDLLQSAAQAAASGDPQAAELFRDAGQKLAAGLVNCMQLFGVTAVVIGGGVSQAGSLLLDPVRDELAARYRYAVSPVELVLAKFPTLAGVMGAAATVFAEEKLNDE</sequence>
<dbReference type="GO" id="GO:0016301">
    <property type="term" value="F:kinase activity"/>
    <property type="evidence" value="ECO:0007669"/>
    <property type="project" value="UniProtKB-KW"/>
</dbReference>
<dbReference type="Proteomes" id="UP000245202">
    <property type="component" value="Unassembled WGS sequence"/>
</dbReference>
<dbReference type="Pfam" id="PF00480">
    <property type="entry name" value="ROK"/>
    <property type="match status" value="1"/>
</dbReference>
<comment type="similarity">
    <text evidence="1">Belongs to the ROK (NagC/XylR) family.</text>
</comment>
<dbReference type="PANTHER" id="PTHR18964:SF149">
    <property type="entry name" value="BIFUNCTIONAL UDP-N-ACETYLGLUCOSAMINE 2-EPIMERASE_N-ACETYLMANNOSAMINE KINASE"/>
    <property type="match status" value="1"/>
</dbReference>
<keyword evidence="2" id="KW-0418">Kinase</keyword>
<reference evidence="2 3" key="1">
    <citation type="submission" date="2017-08" db="EMBL/GenBank/DDBJ databases">
        <title>Substantial Increase in Enzyme Production by Combined Drug-Resistance Mutations in Paenibacillus agaridevorans.</title>
        <authorList>
            <person name="Tanaka Y."/>
            <person name="Funane K."/>
            <person name="Hosaka T."/>
            <person name="Shiwa Y."/>
            <person name="Fujita N."/>
            <person name="Miyazaki T."/>
            <person name="Yoshikawa H."/>
            <person name="Murakami K."/>
            <person name="Kasahara K."/>
            <person name="Inaoka T."/>
            <person name="Hiraga Y."/>
            <person name="Ochi K."/>
        </authorList>
    </citation>
    <scope>NUCLEOTIDE SEQUENCE [LARGE SCALE GENOMIC DNA]</scope>
    <source>
        <strain evidence="2 3">T-3040</strain>
    </source>
</reference>
<dbReference type="SUPFAM" id="SSF53067">
    <property type="entry name" value="Actin-like ATPase domain"/>
    <property type="match status" value="1"/>
</dbReference>
<dbReference type="Gene3D" id="3.30.420.40">
    <property type="match status" value="2"/>
</dbReference>
<comment type="caution">
    <text evidence="2">The sequence shown here is derived from an EMBL/GenBank/DDBJ whole genome shotgun (WGS) entry which is preliminary data.</text>
</comment>
<proteinExistence type="inferred from homology"/>
<dbReference type="InterPro" id="IPR000600">
    <property type="entry name" value="ROK"/>
</dbReference>
<dbReference type="EMBL" id="BDQX01000028">
    <property type="protein sequence ID" value="GBG05856.1"/>
    <property type="molecule type" value="Genomic_DNA"/>
</dbReference>
<dbReference type="InterPro" id="IPR043129">
    <property type="entry name" value="ATPase_NBD"/>
</dbReference>
<keyword evidence="3" id="KW-1185">Reference proteome</keyword>
<name>A0A2R5EH13_9BACL</name>
<keyword evidence="2" id="KW-0808">Transferase</keyword>
<evidence type="ECO:0000313" key="2">
    <source>
        <dbReference type="EMBL" id="GBG05856.1"/>
    </source>
</evidence>
<dbReference type="AlphaFoldDB" id="A0A2R5EH13"/>
<evidence type="ECO:0000256" key="1">
    <source>
        <dbReference type="ARBA" id="ARBA00006479"/>
    </source>
</evidence>
<protein>
    <submittedName>
        <fullName evidence="2">ROK family glucokinase</fullName>
    </submittedName>
</protein>
<dbReference type="PANTHER" id="PTHR18964">
    <property type="entry name" value="ROK (REPRESSOR, ORF, KINASE) FAMILY"/>
    <property type="match status" value="1"/>
</dbReference>
<gene>
    <name evidence="2" type="ORF">PAT3040_00341</name>
</gene>